<accession>A0A2A5J3V5</accession>
<dbReference type="InterPro" id="IPR020556">
    <property type="entry name" value="Amidase_CS"/>
</dbReference>
<dbReference type="InterPro" id="IPR023631">
    <property type="entry name" value="Amidase_dom"/>
</dbReference>
<proteinExistence type="inferred from homology"/>
<dbReference type="GO" id="GO:0004040">
    <property type="term" value="F:amidase activity"/>
    <property type="evidence" value="ECO:0007669"/>
    <property type="project" value="UniProtKB-EC"/>
</dbReference>
<dbReference type="NCBIfam" id="NF009119">
    <property type="entry name" value="PRK12470.1"/>
    <property type="match status" value="1"/>
</dbReference>
<name>A0A2A5J3V5_RHOSG</name>
<reference evidence="5 6" key="1">
    <citation type="submission" date="2017-07" db="EMBL/GenBank/DDBJ databases">
        <title>Draft sequence of Rhodococcus enclensis 23b-28.</title>
        <authorList>
            <person name="Besaury L."/>
            <person name="Sancelme M."/>
            <person name="Amato P."/>
            <person name="Lallement A."/>
            <person name="Delort A.-M."/>
        </authorList>
    </citation>
    <scope>NUCLEOTIDE SEQUENCE [LARGE SCALE GENOMIC DNA]</scope>
    <source>
        <strain evidence="5 6">23b-28</strain>
    </source>
</reference>
<protein>
    <recommendedName>
        <fullName evidence="3">amidase</fullName>
        <ecNumber evidence="3">3.5.1.4</ecNumber>
    </recommendedName>
</protein>
<dbReference type="PANTHER" id="PTHR11895:SF7">
    <property type="entry name" value="GLUTAMYL-TRNA(GLN) AMIDOTRANSFERASE SUBUNIT A, MITOCHONDRIAL"/>
    <property type="match status" value="1"/>
</dbReference>
<evidence type="ECO:0000259" key="4">
    <source>
        <dbReference type="Pfam" id="PF01425"/>
    </source>
</evidence>
<feature type="domain" description="Amidase" evidence="4">
    <location>
        <begin position="33"/>
        <end position="456"/>
    </location>
</feature>
<comment type="similarity">
    <text evidence="2">Belongs to the amidase family.</text>
</comment>
<dbReference type="InterPro" id="IPR036928">
    <property type="entry name" value="AS_sf"/>
</dbReference>
<evidence type="ECO:0000256" key="3">
    <source>
        <dbReference type="ARBA" id="ARBA00012922"/>
    </source>
</evidence>
<dbReference type="Proteomes" id="UP000230886">
    <property type="component" value="Unassembled WGS sequence"/>
</dbReference>
<dbReference type="EC" id="3.5.1.4" evidence="3"/>
<comment type="catalytic activity">
    <reaction evidence="1">
        <text>a monocarboxylic acid amide + H2O = a monocarboxylate + NH4(+)</text>
        <dbReference type="Rhea" id="RHEA:12020"/>
        <dbReference type="ChEBI" id="CHEBI:15377"/>
        <dbReference type="ChEBI" id="CHEBI:28938"/>
        <dbReference type="ChEBI" id="CHEBI:35757"/>
        <dbReference type="ChEBI" id="CHEBI:83628"/>
        <dbReference type="EC" id="3.5.1.4"/>
    </reaction>
</comment>
<gene>
    <name evidence="5" type="ORF">CHR55_28770</name>
</gene>
<sequence length="476" mass="49795">MTERETTPGSELAFAGVAGQAALIRSGELSARELTENTLRRIERLDSTLNAFVRVLADEALDEATRLDQRQADGHSLGPLHGVPIAIKDENDVAGTPTTYGGAAATRIASADSEVVRRLREAGAVIVGKTTMPEFGIWPFTETAANGYTRNPWDTGVSTGGSSGGSASAVASGMVAAAIGGDGGGSIRLPSAFCGLFGLKPQRGRVSTAPNRNLWRGLGTLGPLTRSVEDSALVYDAITGTTGTDDYTAETLRTSFAESAASAPGPLRIAVSTRSPVRRVRPSPEVVAAVHSIAEMLSALGHHVEEHDPEYPDATAAFLPQVLGGVRDEALRVDHPALLEKRTRALASIGRIAAPARVGKFAYRKGERIAATVNQVFDTFDLVLMPTTPALPRPIGQLEGTGLLSAVRKALPIAAYCSIWNVCGNPAAAVPAGFSERGLPLSVQLVGRSGGEPTILAVAQQLESTVRWPDSHPPHS</sequence>
<dbReference type="AlphaFoldDB" id="A0A2A5J3V5"/>
<evidence type="ECO:0000256" key="2">
    <source>
        <dbReference type="ARBA" id="ARBA00009199"/>
    </source>
</evidence>
<dbReference type="EMBL" id="NOVD01000042">
    <property type="protein sequence ID" value="PCK23907.1"/>
    <property type="molecule type" value="Genomic_DNA"/>
</dbReference>
<organism evidence="5 6">
    <name type="scientific">Rhodococcus qingshengii</name>
    <dbReference type="NCBI Taxonomy" id="334542"/>
    <lineage>
        <taxon>Bacteria</taxon>
        <taxon>Bacillati</taxon>
        <taxon>Actinomycetota</taxon>
        <taxon>Actinomycetes</taxon>
        <taxon>Mycobacteriales</taxon>
        <taxon>Nocardiaceae</taxon>
        <taxon>Rhodococcus</taxon>
        <taxon>Rhodococcus erythropolis group</taxon>
    </lineage>
</organism>
<dbReference type="InterPro" id="IPR000120">
    <property type="entry name" value="Amidase"/>
</dbReference>
<evidence type="ECO:0000313" key="6">
    <source>
        <dbReference type="Proteomes" id="UP000230886"/>
    </source>
</evidence>
<dbReference type="RefSeq" id="WP_058038874.1">
    <property type="nucleotide sequence ID" value="NZ_NOVD01000042.1"/>
</dbReference>
<comment type="caution">
    <text evidence="5">The sequence shown here is derived from an EMBL/GenBank/DDBJ whole genome shotgun (WGS) entry which is preliminary data.</text>
</comment>
<dbReference type="Gene3D" id="3.90.1300.10">
    <property type="entry name" value="Amidase signature (AS) domain"/>
    <property type="match status" value="1"/>
</dbReference>
<dbReference type="PANTHER" id="PTHR11895">
    <property type="entry name" value="TRANSAMIDASE"/>
    <property type="match status" value="1"/>
</dbReference>
<dbReference type="SUPFAM" id="SSF75304">
    <property type="entry name" value="Amidase signature (AS) enzymes"/>
    <property type="match status" value="1"/>
</dbReference>
<dbReference type="Pfam" id="PF01425">
    <property type="entry name" value="Amidase"/>
    <property type="match status" value="1"/>
</dbReference>
<dbReference type="PROSITE" id="PS00571">
    <property type="entry name" value="AMIDASES"/>
    <property type="match status" value="1"/>
</dbReference>
<evidence type="ECO:0000313" key="5">
    <source>
        <dbReference type="EMBL" id="PCK23907.1"/>
    </source>
</evidence>
<evidence type="ECO:0000256" key="1">
    <source>
        <dbReference type="ARBA" id="ARBA00001311"/>
    </source>
</evidence>